<reference evidence="2" key="1">
    <citation type="submission" date="2016-10" db="EMBL/GenBank/DDBJ databases">
        <authorList>
            <person name="Varghese N."/>
            <person name="Submissions S."/>
        </authorList>
    </citation>
    <scope>NUCLEOTIDE SEQUENCE [LARGE SCALE GENOMIC DNA]</scope>
    <source>
        <strain evidence="2">ATCC 700379</strain>
    </source>
</reference>
<dbReference type="Proteomes" id="UP000198752">
    <property type="component" value="Unassembled WGS sequence"/>
</dbReference>
<dbReference type="AlphaFoldDB" id="A0A1I2NBT2"/>
<name>A0A1I2NBT2_9BACL</name>
<dbReference type="RefSeq" id="WP_093669365.1">
    <property type="nucleotide sequence ID" value="NZ_FOOY01000003.1"/>
</dbReference>
<proteinExistence type="predicted"/>
<protein>
    <submittedName>
        <fullName evidence="1">Uncharacterized protein</fullName>
    </submittedName>
</protein>
<sequence>MSFVSIIATNQWISAVSDGNLVEISTEGECHVCPGQKASFIQISKQQFIACTGSRSIRNKIKRNFPFSENPYVFDDDILAQLKQDVQTVPNQWQDVLLVIGEAVQQIECRMISNQANSDWVAIHPQSGKAGTLFMAGKGIDERKIKRIAEEFNRLIQTHGQDDWRNVIRAQNRLNQFVSTFDPTTGSRVFHLLIKK</sequence>
<organism evidence="1 2">
    <name type="scientific">Sporolactobacillus nakayamae</name>
    <dbReference type="NCBI Taxonomy" id="269670"/>
    <lineage>
        <taxon>Bacteria</taxon>
        <taxon>Bacillati</taxon>
        <taxon>Bacillota</taxon>
        <taxon>Bacilli</taxon>
        <taxon>Bacillales</taxon>
        <taxon>Sporolactobacillaceae</taxon>
        <taxon>Sporolactobacillus</taxon>
    </lineage>
</organism>
<dbReference type="EMBL" id="FOOY01000003">
    <property type="protein sequence ID" value="SFF99187.1"/>
    <property type="molecule type" value="Genomic_DNA"/>
</dbReference>
<accession>A0A1I2NBT2</accession>
<dbReference type="OrthoDB" id="2988364at2"/>
<dbReference type="STRING" id="269670.SAMN02982927_00312"/>
<keyword evidence="2" id="KW-1185">Reference proteome</keyword>
<evidence type="ECO:0000313" key="2">
    <source>
        <dbReference type="Proteomes" id="UP000198752"/>
    </source>
</evidence>
<gene>
    <name evidence="1" type="ORF">SAMN02982927_00312</name>
</gene>
<evidence type="ECO:0000313" key="1">
    <source>
        <dbReference type="EMBL" id="SFF99187.1"/>
    </source>
</evidence>